<name>A0A1I5I3V6_9ACTN</name>
<dbReference type="PROSITE" id="PS00061">
    <property type="entry name" value="ADH_SHORT"/>
    <property type="match status" value="1"/>
</dbReference>
<dbReference type="FunFam" id="3.40.50.720:FF:000084">
    <property type="entry name" value="Short-chain dehydrogenase reductase"/>
    <property type="match status" value="1"/>
</dbReference>
<dbReference type="Proteomes" id="UP000183413">
    <property type="component" value="Unassembled WGS sequence"/>
</dbReference>
<dbReference type="PANTHER" id="PTHR42760:SF115">
    <property type="entry name" value="3-OXOACYL-[ACYL-CARRIER-PROTEIN] REDUCTASE FABG"/>
    <property type="match status" value="1"/>
</dbReference>
<evidence type="ECO:0000259" key="3">
    <source>
        <dbReference type="SMART" id="SM00822"/>
    </source>
</evidence>
<dbReference type="CDD" id="cd05233">
    <property type="entry name" value="SDR_c"/>
    <property type="match status" value="1"/>
</dbReference>
<dbReference type="STRING" id="1993.SAMN04489713_10784"/>
<dbReference type="eggNOG" id="COG1028">
    <property type="taxonomic scope" value="Bacteria"/>
</dbReference>
<dbReference type="SMART" id="SM00822">
    <property type="entry name" value="PKS_KR"/>
    <property type="match status" value="1"/>
</dbReference>
<dbReference type="RefSeq" id="WP_075021909.1">
    <property type="nucleotide sequence ID" value="NZ_FOVH01000007.1"/>
</dbReference>
<dbReference type="InParanoid" id="A0A1I5I3V6"/>
<gene>
    <name evidence="4" type="ORF">SAMN04489713_10784</name>
</gene>
<dbReference type="PRINTS" id="PR00080">
    <property type="entry name" value="SDRFAMILY"/>
</dbReference>
<proteinExistence type="inferred from homology"/>
<evidence type="ECO:0000256" key="1">
    <source>
        <dbReference type="ARBA" id="ARBA00006484"/>
    </source>
</evidence>
<dbReference type="AlphaFoldDB" id="A0A1I5I3V6"/>
<evidence type="ECO:0000313" key="4">
    <source>
        <dbReference type="EMBL" id="SFO54806.1"/>
    </source>
</evidence>
<sequence>MDMELRDAVVLVTGASRGLGAAIALRLAGEGARVVAVARSKGGLDEVARRGGGRISVVETDMRDEEAVAGLADGVVDRHGRIDGLINNAGIAPAGSFADQDPAVWRETMAVNVIAPMLLAQAAGRHMIAQGGGRIVNVASTTGVRGKPHLVGYSASKGAVVRLTEALAAEWAARNVQVNCLAPGAFRTDAQRAVLDSPDLLKRRVARIPAGRIAEPAELVPLACLLVSPLSSFTTGATFVVDGGEAGKL</sequence>
<feature type="domain" description="Ketoreductase" evidence="3">
    <location>
        <begin position="8"/>
        <end position="185"/>
    </location>
</feature>
<keyword evidence="2" id="KW-0560">Oxidoreductase</keyword>
<evidence type="ECO:0000256" key="2">
    <source>
        <dbReference type="ARBA" id="ARBA00023002"/>
    </source>
</evidence>
<dbReference type="SUPFAM" id="SSF51735">
    <property type="entry name" value="NAD(P)-binding Rossmann-fold domains"/>
    <property type="match status" value="1"/>
</dbReference>
<dbReference type="EMBL" id="FOVH01000007">
    <property type="protein sequence ID" value="SFO54806.1"/>
    <property type="molecule type" value="Genomic_DNA"/>
</dbReference>
<dbReference type="InterPro" id="IPR020904">
    <property type="entry name" value="Sc_DH/Rdtase_CS"/>
</dbReference>
<keyword evidence="5" id="KW-1185">Reference proteome</keyword>
<dbReference type="InterPro" id="IPR036291">
    <property type="entry name" value="NAD(P)-bd_dom_sf"/>
</dbReference>
<dbReference type="InterPro" id="IPR002347">
    <property type="entry name" value="SDR_fam"/>
</dbReference>
<dbReference type="PRINTS" id="PR00081">
    <property type="entry name" value="GDHRDH"/>
</dbReference>
<protein>
    <submittedName>
        <fullName evidence="4">2-deoxy-D-gluconate 3-dehydrogenase</fullName>
    </submittedName>
</protein>
<organism evidence="4 5">
    <name type="scientific">Actinomadura madurae</name>
    <dbReference type="NCBI Taxonomy" id="1993"/>
    <lineage>
        <taxon>Bacteria</taxon>
        <taxon>Bacillati</taxon>
        <taxon>Actinomycetota</taxon>
        <taxon>Actinomycetes</taxon>
        <taxon>Streptosporangiales</taxon>
        <taxon>Thermomonosporaceae</taxon>
        <taxon>Actinomadura</taxon>
    </lineage>
</organism>
<dbReference type="NCBIfam" id="NF005559">
    <property type="entry name" value="PRK07231.1"/>
    <property type="match status" value="1"/>
</dbReference>
<dbReference type="InterPro" id="IPR057326">
    <property type="entry name" value="KR_dom"/>
</dbReference>
<dbReference type="Gene3D" id="3.40.50.720">
    <property type="entry name" value="NAD(P)-binding Rossmann-like Domain"/>
    <property type="match status" value="1"/>
</dbReference>
<evidence type="ECO:0000313" key="5">
    <source>
        <dbReference type="Proteomes" id="UP000183413"/>
    </source>
</evidence>
<reference evidence="4 5" key="1">
    <citation type="submission" date="2016-10" db="EMBL/GenBank/DDBJ databases">
        <authorList>
            <person name="de Groot N.N."/>
        </authorList>
    </citation>
    <scope>NUCLEOTIDE SEQUENCE [LARGE SCALE GENOMIC DNA]</scope>
    <source>
        <strain evidence="4 5">DSM 43067</strain>
    </source>
</reference>
<accession>A0A1I5I3V6</accession>
<comment type="similarity">
    <text evidence="1">Belongs to the short-chain dehydrogenases/reductases (SDR) family.</text>
</comment>
<dbReference type="GO" id="GO:0016616">
    <property type="term" value="F:oxidoreductase activity, acting on the CH-OH group of donors, NAD or NADP as acceptor"/>
    <property type="evidence" value="ECO:0007669"/>
    <property type="project" value="UniProtKB-ARBA"/>
</dbReference>
<dbReference type="PANTHER" id="PTHR42760">
    <property type="entry name" value="SHORT-CHAIN DEHYDROGENASES/REDUCTASES FAMILY MEMBER"/>
    <property type="match status" value="1"/>
</dbReference>
<dbReference type="Pfam" id="PF13561">
    <property type="entry name" value="adh_short_C2"/>
    <property type="match status" value="1"/>
</dbReference>